<feature type="non-terminal residue" evidence="1">
    <location>
        <position position="1"/>
    </location>
</feature>
<name>A0A8S3CPA4_9BILA</name>
<organism evidence="1 2">
    <name type="scientific">Rotaria magnacalcarata</name>
    <dbReference type="NCBI Taxonomy" id="392030"/>
    <lineage>
        <taxon>Eukaryota</taxon>
        <taxon>Metazoa</taxon>
        <taxon>Spiralia</taxon>
        <taxon>Gnathifera</taxon>
        <taxon>Rotifera</taxon>
        <taxon>Eurotatoria</taxon>
        <taxon>Bdelloidea</taxon>
        <taxon>Philodinida</taxon>
        <taxon>Philodinidae</taxon>
        <taxon>Rotaria</taxon>
    </lineage>
</organism>
<sequence>VADGTNEQARQQLEVEKQILFRYSDGNPYMIKAYCAFHQG</sequence>
<evidence type="ECO:0000313" key="2">
    <source>
        <dbReference type="Proteomes" id="UP000681967"/>
    </source>
</evidence>
<gene>
    <name evidence="1" type="ORF">BYL167_LOCUS52462</name>
</gene>
<proteinExistence type="predicted"/>
<dbReference type="AlphaFoldDB" id="A0A8S3CPA4"/>
<accession>A0A8S3CPA4</accession>
<protein>
    <submittedName>
        <fullName evidence="1">Uncharacterized protein</fullName>
    </submittedName>
</protein>
<comment type="caution">
    <text evidence="1">The sequence shown here is derived from an EMBL/GenBank/DDBJ whole genome shotgun (WGS) entry which is preliminary data.</text>
</comment>
<dbReference type="EMBL" id="CAJOBH010169976">
    <property type="protein sequence ID" value="CAF4907768.1"/>
    <property type="molecule type" value="Genomic_DNA"/>
</dbReference>
<reference evidence="1" key="1">
    <citation type="submission" date="2021-02" db="EMBL/GenBank/DDBJ databases">
        <authorList>
            <person name="Nowell W R."/>
        </authorList>
    </citation>
    <scope>NUCLEOTIDE SEQUENCE</scope>
</reference>
<feature type="non-terminal residue" evidence="1">
    <location>
        <position position="40"/>
    </location>
</feature>
<evidence type="ECO:0000313" key="1">
    <source>
        <dbReference type="EMBL" id="CAF4907768.1"/>
    </source>
</evidence>
<dbReference type="Proteomes" id="UP000681967">
    <property type="component" value="Unassembled WGS sequence"/>
</dbReference>